<dbReference type="Gene3D" id="3.10.20.30">
    <property type="match status" value="1"/>
</dbReference>
<keyword evidence="3" id="KW-0408">Iron</keyword>
<dbReference type="InterPro" id="IPR012675">
    <property type="entry name" value="Beta-grasp_dom_sf"/>
</dbReference>
<evidence type="ECO:0000256" key="6">
    <source>
        <dbReference type="SAM" id="Phobius"/>
    </source>
</evidence>
<organism evidence="8 9">
    <name type="scientific">Geranomyces variabilis</name>
    <dbReference type="NCBI Taxonomy" id="109894"/>
    <lineage>
        <taxon>Eukaryota</taxon>
        <taxon>Fungi</taxon>
        <taxon>Fungi incertae sedis</taxon>
        <taxon>Chytridiomycota</taxon>
        <taxon>Chytridiomycota incertae sedis</taxon>
        <taxon>Chytridiomycetes</taxon>
        <taxon>Spizellomycetales</taxon>
        <taxon>Powellomycetaceae</taxon>
        <taxon>Geranomyces</taxon>
    </lineage>
</organism>
<keyword evidence="6" id="KW-0812">Transmembrane</keyword>
<gene>
    <name evidence="8" type="ORF">HDU87_005640</name>
</gene>
<evidence type="ECO:0000313" key="9">
    <source>
        <dbReference type="Proteomes" id="UP001212152"/>
    </source>
</evidence>
<keyword evidence="1" id="KW-0001">2Fe-2S</keyword>
<dbReference type="SUPFAM" id="SSF101447">
    <property type="entry name" value="Formin homology 2 domain (FH2 domain)"/>
    <property type="match status" value="1"/>
</dbReference>
<proteinExistence type="predicted"/>
<dbReference type="GO" id="GO:0140647">
    <property type="term" value="P:P450-containing electron transport chain"/>
    <property type="evidence" value="ECO:0007669"/>
    <property type="project" value="InterPro"/>
</dbReference>
<dbReference type="CDD" id="cd00207">
    <property type="entry name" value="fer2"/>
    <property type="match status" value="1"/>
</dbReference>
<dbReference type="Gene3D" id="3.40.30.10">
    <property type="entry name" value="Glutaredoxin"/>
    <property type="match status" value="1"/>
</dbReference>
<dbReference type="InterPro" id="IPR009688">
    <property type="entry name" value="FAM210A/B-like_dom"/>
</dbReference>
<dbReference type="Pfam" id="PF06999">
    <property type="entry name" value="Suc_Fer-like"/>
    <property type="match status" value="1"/>
</dbReference>
<feature type="compositionally biased region" description="Pro residues" evidence="5">
    <location>
        <begin position="448"/>
        <end position="458"/>
    </location>
</feature>
<feature type="transmembrane region" description="Helical" evidence="6">
    <location>
        <begin position="477"/>
        <end position="498"/>
    </location>
</feature>
<feature type="compositionally biased region" description="Low complexity" evidence="5">
    <location>
        <begin position="433"/>
        <end position="447"/>
    </location>
</feature>
<dbReference type="Proteomes" id="UP001212152">
    <property type="component" value="Unassembled WGS sequence"/>
</dbReference>
<dbReference type="InterPro" id="IPR036249">
    <property type="entry name" value="Thioredoxin-like_sf"/>
</dbReference>
<evidence type="ECO:0000256" key="4">
    <source>
        <dbReference type="ARBA" id="ARBA00023014"/>
    </source>
</evidence>
<keyword evidence="9" id="KW-1185">Reference proteome</keyword>
<dbReference type="InterPro" id="IPR001055">
    <property type="entry name" value="Adrenodoxin-like"/>
</dbReference>
<dbReference type="SUPFAM" id="SSF54292">
    <property type="entry name" value="2Fe-2S ferredoxin-like"/>
    <property type="match status" value="1"/>
</dbReference>
<dbReference type="InterPro" id="IPR001041">
    <property type="entry name" value="2Fe-2S_ferredoxin-type"/>
</dbReference>
<sequence>MLSVRTISAVRGMRRLLLSSRVALPHALGLSRPVTSPALALAVRGLSATPARLGKKDKMEKKGDHTEDLPTHVASSGFYKKHVLVATGTTHWDKKVEESDPYFARLSEVLKKHDIRTIACDAPNAATDPSARSLLVLPDNIEFPSVSPPDFASLATQLTSARSVLKSSPATHKTHILVCVHGARDCRCGDIGRPLYEALKAEVQRKGLESRIQIRAVSHVGGHKLAGNAIVYPSGDWYGLMQANDAGTLLDAVVQDEVIWNKWRGRIAMHKEEQTELYLAASKAGTHQQAAPTSAAGETVEMTFILPNDTEKTFQMPLGASLMEVGRDNEMPNIEGTCGGNLECATCHVIVDPAFAEKLPPVSEEEEDMLEYAIGRTPNSRLSCQLTATREINGLRVMIPTAVPRKFPSMADYRLSWQADPQSSQRLQQRAYSSPASTTIPPSTAGSAPPPPPPPPPPPKRDFKSLMREYGPIATGVYLSLSFLTFCACLTSIVVLGIDEAQIKRWFALVRSAVGFPPAVDAKPVAEVAEDATSEPTFWAKITPEWMRSPTTRHAITTVLLAMGMTKLFMPVKLGITVAITPFVAKKLRSFGFQLGQKGGYKTAATQIRTEVKERAAKRHAQ</sequence>
<dbReference type="PROSITE" id="PS51085">
    <property type="entry name" value="2FE2S_FER_2"/>
    <property type="match status" value="1"/>
</dbReference>
<keyword evidence="6" id="KW-1133">Transmembrane helix</keyword>
<feature type="region of interest" description="Disordered" evidence="5">
    <location>
        <begin position="424"/>
        <end position="465"/>
    </location>
</feature>
<dbReference type="InterPro" id="IPR036010">
    <property type="entry name" value="2Fe-2S_ferredoxin-like_sf"/>
</dbReference>
<keyword evidence="4" id="KW-0411">Iron-sulfur</keyword>
<reference evidence="8" key="1">
    <citation type="submission" date="2020-05" db="EMBL/GenBank/DDBJ databases">
        <title>Phylogenomic resolution of chytrid fungi.</title>
        <authorList>
            <person name="Stajich J.E."/>
            <person name="Amses K."/>
            <person name="Simmons R."/>
            <person name="Seto K."/>
            <person name="Myers J."/>
            <person name="Bonds A."/>
            <person name="Quandt C.A."/>
            <person name="Barry K."/>
            <person name="Liu P."/>
            <person name="Grigoriev I."/>
            <person name="Longcore J.E."/>
            <person name="James T.Y."/>
        </authorList>
    </citation>
    <scope>NUCLEOTIDE SEQUENCE</scope>
    <source>
        <strain evidence="8">JEL0379</strain>
    </source>
</reference>
<keyword evidence="6" id="KW-0472">Membrane</keyword>
<evidence type="ECO:0000256" key="3">
    <source>
        <dbReference type="ARBA" id="ARBA00023004"/>
    </source>
</evidence>
<evidence type="ECO:0000256" key="5">
    <source>
        <dbReference type="SAM" id="MobiDB-lite"/>
    </source>
</evidence>
<dbReference type="Pfam" id="PF06916">
    <property type="entry name" value="FAM210A-B_dom"/>
    <property type="match status" value="1"/>
</dbReference>
<evidence type="ECO:0000256" key="2">
    <source>
        <dbReference type="ARBA" id="ARBA00022723"/>
    </source>
</evidence>
<evidence type="ECO:0000313" key="8">
    <source>
        <dbReference type="EMBL" id="KAJ3175975.1"/>
    </source>
</evidence>
<name>A0AAD5TGK5_9FUNG</name>
<evidence type="ECO:0000259" key="7">
    <source>
        <dbReference type="PROSITE" id="PS51085"/>
    </source>
</evidence>
<keyword evidence="2" id="KW-0479">Metal-binding</keyword>
<dbReference type="EMBL" id="JADGJQ010000046">
    <property type="protein sequence ID" value="KAJ3175975.1"/>
    <property type="molecule type" value="Genomic_DNA"/>
</dbReference>
<comment type="caution">
    <text evidence="8">The sequence shown here is derived from an EMBL/GenBank/DDBJ whole genome shotgun (WGS) entry which is preliminary data.</text>
</comment>
<dbReference type="Pfam" id="PF00111">
    <property type="entry name" value="Fer2"/>
    <property type="match status" value="1"/>
</dbReference>
<feature type="domain" description="2Fe-2S ferredoxin-type" evidence="7">
    <location>
        <begin position="300"/>
        <end position="403"/>
    </location>
</feature>
<accession>A0AAD5TGK5</accession>
<dbReference type="GO" id="GO:0046872">
    <property type="term" value="F:metal ion binding"/>
    <property type="evidence" value="ECO:0007669"/>
    <property type="project" value="UniProtKB-KW"/>
</dbReference>
<dbReference type="GO" id="GO:0051537">
    <property type="term" value="F:2 iron, 2 sulfur cluster binding"/>
    <property type="evidence" value="ECO:0007669"/>
    <property type="project" value="UniProtKB-KW"/>
</dbReference>
<dbReference type="SUPFAM" id="SSF52833">
    <property type="entry name" value="Thioredoxin-like"/>
    <property type="match status" value="1"/>
</dbReference>
<dbReference type="PRINTS" id="PR00355">
    <property type="entry name" value="ADRENODOXIN"/>
</dbReference>
<dbReference type="PANTHER" id="PTHR31902">
    <property type="entry name" value="ACTIN PATCHES DISTAL PROTEIN 1"/>
    <property type="match status" value="1"/>
</dbReference>
<evidence type="ECO:0000256" key="1">
    <source>
        <dbReference type="ARBA" id="ARBA00022714"/>
    </source>
</evidence>
<dbReference type="InterPro" id="IPR009737">
    <property type="entry name" value="Aim32/Apd1-like"/>
</dbReference>
<protein>
    <recommendedName>
        <fullName evidence="7">2Fe-2S ferredoxin-type domain-containing protein</fullName>
    </recommendedName>
</protein>
<dbReference type="AlphaFoldDB" id="A0AAD5TGK5"/>
<dbReference type="CDD" id="cd03062">
    <property type="entry name" value="TRX_Fd_Sucrase"/>
    <property type="match status" value="1"/>
</dbReference>